<evidence type="ECO:0000313" key="2">
    <source>
        <dbReference type="EMBL" id="MFC7096604.1"/>
    </source>
</evidence>
<feature type="transmembrane region" description="Helical" evidence="1">
    <location>
        <begin position="49"/>
        <end position="71"/>
    </location>
</feature>
<dbReference type="GeneID" id="79269506"/>
<reference evidence="2 3" key="1">
    <citation type="journal article" date="2019" name="Int. J. Syst. Evol. Microbiol.">
        <title>The Global Catalogue of Microorganisms (GCM) 10K type strain sequencing project: providing services to taxonomists for standard genome sequencing and annotation.</title>
        <authorList>
            <consortium name="The Broad Institute Genomics Platform"/>
            <consortium name="The Broad Institute Genome Sequencing Center for Infectious Disease"/>
            <person name="Wu L."/>
            <person name="Ma J."/>
        </authorList>
    </citation>
    <scope>NUCLEOTIDE SEQUENCE [LARGE SCALE GENOMIC DNA]</scope>
    <source>
        <strain evidence="2 3">DT55</strain>
    </source>
</reference>
<evidence type="ECO:0000256" key="1">
    <source>
        <dbReference type="SAM" id="Phobius"/>
    </source>
</evidence>
<dbReference type="EMBL" id="JBHTAG010000002">
    <property type="protein sequence ID" value="MFC7096604.1"/>
    <property type="molecule type" value="Genomic_DNA"/>
</dbReference>
<evidence type="ECO:0000313" key="3">
    <source>
        <dbReference type="Proteomes" id="UP001596388"/>
    </source>
</evidence>
<proteinExistence type="predicted"/>
<feature type="transmembrane region" description="Helical" evidence="1">
    <location>
        <begin position="20"/>
        <end position="43"/>
    </location>
</feature>
<gene>
    <name evidence="2" type="ORF">ACFQKD_04735</name>
</gene>
<keyword evidence="1" id="KW-0472">Membrane</keyword>
<sequence length="145" mass="14478">MAHPDGRDGHADSTDRRRDALLAVAAGLGLLWGATVLGVPLARLLAPDAVVAAVAGVAGAVALELAMAARPDASRRLWADRRIRWGGTLLVAVGGAAAALAGGPGVGALAVATLVGGLVGYFLLLAGVVSGVLPEPATWFTDRED</sequence>
<feature type="transmembrane region" description="Helical" evidence="1">
    <location>
        <begin position="83"/>
        <end position="102"/>
    </location>
</feature>
<protein>
    <submittedName>
        <fullName evidence="2">Uncharacterized protein</fullName>
    </submittedName>
</protein>
<dbReference type="AlphaFoldDB" id="A0ABD5WYK1"/>
<keyword evidence="3" id="KW-1185">Reference proteome</keyword>
<keyword evidence="1" id="KW-1133">Transmembrane helix</keyword>
<keyword evidence="1" id="KW-0812">Transmembrane</keyword>
<dbReference type="Proteomes" id="UP001596388">
    <property type="component" value="Unassembled WGS sequence"/>
</dbReference>
<accession>A0ABD5WYK1</accession>
<name>A0ABD5WYK1_9EURY</name>
<comment type="caution">
    <text evidence="2">The sequence shown here is derived from an EMBL/GenBank/DDBJ whole genome shotgun (WGS) entry which is preliminary data.</text>
</comment>
<dbReference type="RefSeq" id="WP_276238931.1">
    <property type="nucleotide sequence ID" value="NZ_CP119989.1"/>
</dbReference>
<feature type="transmembrane region" description="Helical" evidence="1">
    <location>
        <begin position="108"/>
        <end position="133"/>
    </location>
</feature>
<organism evidence="2 3">
    <name type="scientific">Halobaculum marinum</name>
    <dbReference type="NCBI Taxonomy" id="3031996"/>
    <lineage>
        <taxon>Archaea</taxon>
        <taxon>Methanobacteriati</taxon>
        <taxon>Methanobacteriota</taxon>
        <taxon>Stenosarchaea group</taxon>
        <taxon>Halobacteria</taxon>
        <taxon>Halobacteriales</taxon>
        <taxon>Haloferacaceae</taxon>
        <taxon>Halobaculum</taxon>
    </lineage>
</organism>